<dbReference type="InParanoid" id="A0A3N4M1C3"/>
<proteinExistence type="predicted"/>
<dbReference type="AlphaFoldDB" id="A0A3N4M1C3"/>
<evidence type="ECO:0000313" key="1">
    <source>
        <dbReference type="EMBL" id="RPB27659.1"/>
    </source>
</evidence>
<dbReference type="InterPro" id="IPR036514">
    <property type="entry name" value="SGNH_hydro_sf"/>
</dbReference>
<protein>
    <submittedName>
        <fullName evidence="1">Uncharacterized protein</fullName>
    </submittedName>
</protein>
<dbReference type="EMBL" id="ML121531">
    <property type="protein sequence ID" value="RPB27659.1"/>
    <property type="molecule type" value="Genomic_DNA"/>
</dbReference>
<organism evidence="1 2">
    <name type="scientific">Terfezia boudieri ATCC MYA-4762</name>
    <dbReference type="NCBI Taxonomy" id="1051890"/>
    <lineage>
        <taxon>Eukaryota</taxon>
        <taxon>Fungi</taxon>
        <taxon>Dikarya</taxon>
        <taxon>Ascomycota</taxon>
        <taxon>Pezizomycotina</taxon>
        <taxon>Pezizomycetes</taxon>
        <taxon>Pezizales</taxon>
        <taxon>Pezizaceae</taxon>
        <taxon>Terfezia</taxon>
    </lineage>
</organism>
<keyword evidence="2" id="KW-1185">Reference proteome</keyword>
<dbReference type="Proteomes" id="UP000267821">
    <property type="component" value="Unassembled WGS sequence"/>
</dbReference>
<reference evidence="1 2" key="1">
    <citation type="journal article" date="2018" name="Nat. Ecol. Evol.">
        <title>Pezizomycetes genomes reveal the molecular basis of ectomycorrhizal truffle lifestyle.</title>
        <authorList>
            <person name="Murat C."/>
            <person name="Payen T."/>
            <person name="Noel B."/>
            <person name="Kuo A."/>
            <person name="Morin E."/>
            <person name="Chen J."/>
            <person name="Kohler A."/>
            <person name="Krizsan K."/>
            <person name="Balestrini R."/>
            <person name="Da Silva C."/>
            <person name="Montanini B."/>
            <person name="Hainaut M."/>
            <person name="Levati E."/>
            <person name="Barry K.W."/>
            <person name="Belfiori B."/>
            <person name="Cichocki N."/>
            <person name="Clum A."/>
            <person name="Dockter R.B."/>
            <person name="Fauchery L."/>
            <person name="Guy J."/>
            <person name="Iotti M."/>
            <person name="Le Tacon F."/>
            <person name="Lindquist E.A."/>
            <person name="Lipzen A."/>
            <person name="Malagnac F."/>
            <person name="Mello A."/>
            <person name="Molinier V."/>
            <person name="Miyauchi S."/>
            <person name="Poulain J."/>
            <person name="Riccioni C."/>
            <person name="Rubini A."/>
            <person name="Sitrit Y."/>
            <person name="Splivallo R."/>
            <person name="Traeger S."/>
            <person name="Wang M."/>
            <person name="Zifcakova L."/>
            <person name="Wipf D."/>
            <person name="Zambonelli A."/>
            <person name="Paolocci F."/>
            <person name="Nowrousian M."/>
            <person name="Ottonello S."/>
            <person name="Baldrian P."/>
            <person name="Spatafora J.W."/>
            <person name="Henrissat B."/>
            <person name="Nagy L.G."/>
            <person name="Aury J.M."/>
            <person name="Wincker P."/>
            <person name="Grigoriev I.V."/>
            <person name="Bonfante P."/>
            <person name="Martin F.M."/>
        </authorList>
    </citation>
    <scope>NUCLEOTIDE SEQUENCE [LARGE SCALE GENOMIC DNA]</scope>
    <source>
        <strain evidence="1 2">ATCC MYA-4762</strain>
    </source>
</reference>
<evidence type="ECO:0000313" key="2">
    <source>
        <dbReference type="Proteomes" id="UP000267821"/>
    </source>
</evidence>
<name>A0A3N4M1C3_9PEZI</name>
<dbReference type="OrthoDB" id="10267969at2759"/>
<dbReference type="Gene3D" id="3.40.50.1110">
    <property type="entry name" value="SGNH hydrolase"/>
    <property type="match status" value="1"/>
</dbReference>
<gene>
    <name evidence="1" type="ORF">L211DRAFT_563571</name>
</gene>
<sequence length="608" mass="67337">MLLDQVNERRENRGYQWRGFSFLPRNPFSRNRDREQHGHERHHTYNLSAVASGATWLVACTFIVAIVNTDWTPEPTLPNSPRIDIEPNIIHQKEFSPPAHDSGRSFIAANDSSIHYVGRWVPLTVARDASSVLNIIVPLYPASYLDLCHNSTTISIGLSAAGYADTSTARITLLYTTSLNHPNPIYQPILNVHPGTTPLAGAEDISGWKTTRVIFPLANEISNRDNVGILGFYVDPYTHVLPDSADAGLGGNEKSMTITCPSSRKLIEVITDSITGEFGMSPGAGGEVEASEKLAAVQPLYHWGWRVGEGLGADRRILGVDGMCLVPDCPGLQHSKRGLGDIYFQSGPAESKYADVPWDFAAERRPDVIVISLGNTDAVSLSIIQRIPGVDTTFATDAFINRFENSYVNFVRSIRNVAYPVHFNPMSGLEYDSEDETTLPTVEMQYVIPIYLLYPFTGGPLAASIQRIAARLAKGEEEGYRGVAETKIYTVDTTSWMNMKEGDLEQWSLIPIHNMSLNGSQLNAVDTFRLTPIGHEKAAVYLQPRLCRYLATNPRMECADLGEVDGGVTRGIPTHGTVRLRGTDPHRDRMLREGARVRENKLRGKFVW</sequence>
<accession>A0A3N4M1C3</accession>